<comment type="catalytic activity">
    <reaction evidence="10">
        <text>L-seryl-[protein] + ATP = O-phospho-L-seryl-[protein] + ADP + H(+)</text>
        <dbReference type="Rhea" id="RHEA:17989"/>
        <dbReference type="Rhea" id="RHEA-COMP:9863"/>
        <dbReference type="Rhea" id="RHEA-COMP:11604"/>
        <dbReference type="ChEBI" id="CHEBI:15378"/>
        <dbReference type="ChEBI" id="CHEBI:29999"/>
        <dbReference type="ChEBI" id="CHEBI:30616"/>
        <dbReference type="ChEBI" id="CHEBI:83421"/>
        <dbReference type="ChEBI" id="CHEBI:456216"/>
        <dbReference type="EC" id="2.7.11.1"/>
    </reaction>
    <physiologicalReaction direction="left-to-right" evidence="10">
        <dbReference type="Rhea" id="RHEA:17990"/>
    </physiologicalReaction>
</comment>
<evidence type="ECO:0000259" key="11">
    <source>
        <dbReference type="PROSITE" id="PS50011"/>
    </source>
</evidence>
<dbReference type="InterPro" id="IPR011009">
    <property type="entry name" value="Kinase-like_dom_sf"/>
</dbReference>
<sequence length="1270" mass="145676">TTDLSSGLCDILRRIILEKNLLDKYFPGRVSRHTPDGGTAYVEILMMVRSFELRNFAVSIQRILEDLNLYQSIYCTIFYAKTWSKGKSCTSYTKFRLESVKAKSIQRIIGKPNLRSVILNRILEEYFKSRLWIEAYEGHLETDESVLEPEPKLLCFHDLRIGKFAIVFNTSNKIVVNESYVASQVTSHSEWQVNSKILPRNREKNRFVRKYAGTNSVDAIDIYLRLTCDQSHVEMSTGSFYKSMDHTKVSITLCRKINLVLLPSFWRSLPSPRYEDNWTGELKSKEDFSAEVYMIFEYCPGGTLSDRLQKPSTKAMDIKWMRQLAKAVAYIHALALVHRDLKPDNVLLSSKDNIKIGDFGLARDFVAAKRENETWANYYMSAACGTLFYMAPEVFEGHYTEKEERECFEINGMKCYGIFILLPDQDRAPLGLQMHIDKTGLKVPFTKCSPKLAQIIGSALLFDQNSRADAATIHGNYSAEMIMKAAIVCHMQICPNCLTLVQDDLDTRKSTGTSCQIEIHFMIKTTEYLLIYSVMWICCDFGTHQQNCYRKLPYIINYYLFKTIYINGPIFPDCSEIIEVHNHKGQDKLFGGFVHHTLEQNELLYNRKLIGHFLVHHNSLKSSRVMNVELWYSDFLLFENTHDYLRVKVYDKSLQNMVAMGQMLTYQTANQAVAMCNNALKYDWPRYRYSKTVGAGDFGEVYLVHDTKTTGRAYALKKIKCGSNDDLNNVTQELKCKEDFSAEVYMIFEYCPGGTLSDRLQKPSTKALDIKWMRQLAKAVAYIHALALVHRDLKPDNILLSAKDNIKIGDFGLARDFVAAKRGNETWANYYMSAACGPLFYMAPEVFEGHYTEKADVFALGVLLYAIEERQCFEINGMKCYGIFILLPDEERAPLGLQIRADAATIHGKFFCFDSSKTTSREIPYDCLIINRAIQQYENDYETLQAAIVCYRERLKLSKLFNFATIHLNSISTKSTMSSHHLSQVTYTREAKLGEGAFGTVYKVKAYAGENRTTYAVKDIKCTKNEDLDSAIDEIRALGNLVHTNIIKLYNVKVSQTDPFQATLSLLLEYCGKGNLNDRLNRPSSRRQNFSWMRQIINAVEFLHKHDTIHRDLKPQNVLLTSNQVIKLADFGLATRFGQKNDNQSWYSYYIELGIGQACYVAPEILSQRYTYKVDIFAVGVMFYAILERTFQVVSGGNVYGVFVGNRRQPLGLEMFNKKSDVDLQFTRTTPQAVVQLLKRTLKFDYKQRPTAEEIRATLERNLPSNCVIS</sequence>
<dbReference type="CDD" id="cd00180">
    <property type="entry name" value="PKc"/>
    <property type="match status" value="1"/>
</dbReference>
<protein>
    <recommendedName>
        <fullName evidence="1">non-specific serine/threonine protein kinase</fullName>
        <ecNumber evidence="1">2.7.11.1</ecNumber>
    </recommendedName>
</protein>
<keyword evidence="5 12" id="KW-0418">Kinase</keyword>
<dbReference type="GO" id="GO:0005634">
    <property type="term" value="C:nucleus"/>
    <property type="evidence" value="ECO:0007669"/>
    <property type="project" value="TreeGrafter"/>
</dbReference>
<proteinExistence type="inferred from homology"/>
<feature type="non-terminal residue" evidence="12">
    <location>
        <position position="1270"/>
    </location>
</feature>
<dbReference type="GO" id="GO:0005737">
    <property type="term" value="C:cytoplasm"/>
    <property type="evidence" value="ECO:0007669"/>
    <property type="project" value="TreeGrafter"/>
</dbReference>
<evidence type="ECO:0000256" key="3">
    <source>
        <dbReference type="ARBA" id="ARBA00022679"/>
    </source>
</evidence>
<evidence type="ECO:0000256" key="9">
    <source>
        <dbReference type="ARBA" id="ARBA00048659"/>
    </source>
</evidence>
<dbReference type="AlphaFoldDB" id="A0A7D9DSE6"/>
<name>A0A7D9DSE6_PARCT</name>
<feature type="domain" description="Protein kinase" evidence="11">
    <location>
        <begin position="153"/>
        <end position="477"/>
    </location>
</feature>
<dbReference type="PROSITE" id="PS50011">
    <property type="entry name" value="PROTEIN_KINASE_DOM"/>
    <property type="match status" value="3"/>
</dbReference>
<comment type="catalytic activity">
    <reaction evidence="9">
        <text>L-threonyl-[protein] + ATP = O-phospho-L-threonyl-[protein] + ADP + H(+)</text>
        <dbReference type="Rhea" id="RHEA:46608"/>
        <dbReference type="Rhea" id="RHEA-COMP:11060"/>
        <dbReference type="Rhea" id="RHEA-COMP:11605"/>
        <dbReference type="ChEBI" id="CHEBI:15378"/>
        <dbReference type="ChEBI" id="CHEBI:30013"/>
        <dbReference type="ChEBI" id="CHEBI:30616"/>
        <dbReference type="ChEBI" id="CHEBI:61977"/>
        <dbReference type="ChEBI" id="CHEBI:456216"/>
        <dbReference type="EC" id="2.7.11.1"/>
    </reaction>
    <physiologicalReaction direction="left-to-right" evidence="9">
        <dbReference type="Rhea" id="RHEA:46609"/>
    </physiologicalReaction>
</comment>
<dbReference type="PANTHER" id="PTHR11042:SF160">
    <property type="entry name" value="EUKARYOTIC TRANSLATION INITIATION FACTOR 2-ALPHA KINASE 1"/>
    <property type="match status" value="1"/>
</dbReference>
<dbReference type="Gene3D" id="1.10.510.10">
    <property type="entry name" value="Transferase(Phosphotransferase) domain 1"/>
    <property type="match status" value="3"/>
</dbReference>
<keyword evidence="6" id="KW-0067">ATP-binding</keyword>
<keyword evidence="4" id="KW-0547">Nucleotide-binding</keyword>
<evidence type="ECO:0000256" key="7">
    <source>
        <dbReference type="ARBA" id="ARBA00023193"/>
    </source>
</evidence>
<evidence type="ECO:0000256" key="5">
    <source>
        <dbReference type="ARBA" id="ARBA00022777"/>
    </source>
</evidence>
<evidence type="ECO:0000256" key="1">
    <source>
        <dbReference type="ARBA" id="ARBA00012513"/>
    </source>
</evidence>
<evidence type="ECO:0000256" key="10">
    <source>
        <dbReference type="ARBA" id="ARBA00048977"/>
    </source>
</evidence>
<dbReference type="OrthoDB" id="5956925at2759"/>
<dbReference type="PANTHER" id="PTHR11042">
    <property type="entry name" value="EUKARYOTIC TRANSLATION INITIATION FACTOR 2-ALPHA KINASE EIF2-ALPHA KINASE -RELATED"/>
    <property type="match status" value="1"/>
</dbReference>
<comment type="similarity">
    <text evidence="8">Belongs to the protein kinase superfamily. Ser/Thr protein kinase family. GCN2 subfamily.</text>
</comment>
<organism evidence="12 13">
    <name type="scientific">Paramuricea clavata</name>
    <name type="common">Red gorgonian</name>
    <name type="synonym">Violescent sea-whip</name>
    <dbReference type="NCBI Taxonomy" id="317549"/>
    <lineage>
        <taxon>Eukaryota</taxon>
        <taxon>Metazoa</taxon>
        <taxon>Cnidaria</taxon>
        <taxon>Anthozoa</taxon>
        <taxon>Octocorallia</taxon>
        <taxon>Malacalcyonacea</taxon>
        <taxon>Plexauridae</taxon>
        <taxon>Paramuricea</taxon>
    </lineage>
</organism>
<evidence type="ECO:0000256" key="2">
    <source>
        <dbReference type="ARBA" id="ARBA00022527"/>
    </source>
</evidence>
<keyword evidence="13" id="KW-1185">Reference proteome</keyword>
<dbReference type="GO" id="GO:0004694">
    <property type="term" value="F:eukaryotic translation initiation factor 2alpha kinase activity"/>
    <property type="evidence" value="ECO:0007669"/>
    <property type="project" value="TreeGrafter"/>
</dbReference>
<evidence type="ECO:0000256" key="6">
    <source>
        <dbReference type="ARBA" id="ARBA00022840"/>
    </source>
</evidence>
<keyword evidence="7" id="KW-0652">Protein synthesis inhibitor</keyword>
<dbReference type="SUPFAM" id="SSF56112">
    <property type="entry name" value="Protein kinase-like (PK-like)"/>
    <property type="match status" value="3"/>
</dbReference>
<dbReference type="EMBL" id="CACRXK020002009">
    <property type="protein sequence ID" value="CAB3992250.1"/>
    <property type="molecule type" value="Genomic_DNA"/>
</dbReference>
<feature type="domain" description="Protein kinase" evidence="11">
    <location>
        <begin position="687"/>
        <end position="955"/>
    </location>
</feature>
<keyword evidence="2" id="KW-0723">Serine/threonine-protein kinase</keyword>
<dbReference type="Proteomes" id="UP001152795">
    <property type="component" value="Unassembled WGS sequence"/>
</dbReference>
<dbReference type="EC" id="2.7.11.1" evidence="1"/>
<evidence type="ECO:0000313" key="12">
    <source>
        <dbReference type="EMBL" id="CAB3992250.1"/>
    </source>
</evidence>
<dbReference type="PROSITE" id="PS00107">
    <property type="entry name" value="PROTEIN_KINASE_ATP"/>
    <property type="match status" value="2"/>
</dbReference>
<keyword evidence="3" id="KW-0808">Transferase</keyword>
<evidence type="ECO:0000313" key="13">
    <source>
        <dbReference type="Proteomes" id="UP001152795"/>
    </source>
</evidence>
<dbReference type="SMART" id="SM00220">
    <property type="entry name" value="S_TKc"/>
    <property type="match status" value="3"/>
</dbReference>
<dbReference type="Pfam" id="PF00069">
    <property type="entry name" value="Pkinase"/>
    <property type="match status" value="3"/>
</dbReference>
<dbReference type="InterPro" id="IPR008271">
    <property type="entry name" value="Ser/Thr_kinase_AS"/>
</dbReference>
<dbReference type="InterPro" id="IPR050339">
    <property type="entry name" value="CC_SR_Kinase"/>
</dbReference>
<dbReference type="InterPro" id="IPR017441">
    <property type="entry name" value="Protein_kinase_ATP_BS"/>
</dbReference>
<gene>
    <name evidence="12" type="ORF">PACLA_8A041995</name>
</gene>
<reference evidence="12" key="1">
    <citation type="submission" date="2020-04" db="EMBL/GenBank/DDBJ databases">
        <authorList>
            <person name="Alioto T."/>
            <person name="Alioto T."/>
            <person name="Gomez Garrido J."/>
        </authorList>
    </citation>
    <scope>NUCLEOTIDE SEQUENCE</scope>
    <source>
        <strain evidence="12">A484AB</strain>
    </source>
</reference>
<comment type="caution">
    <text evidence="12">The sequence shown here is derived from an EMBL/GenBank/DDBJ whole genome shotgun (WGS) entry which is preliminary data.</text>
</comment>
<dbReference type="GO" id="GO:0017148">
    <property type="term" value="P:negative regulation of translation"/>
    <property type="evidence" value="ECO:0007669"/>
    <property type="project" value="UniProtKB-KW"/>
</dbReference>
<dbReference type="GO" id="GO:0005524">
    <property type="term" value="F:ATP binding"/>
    <property type="evidence" value="ECO:0007669"/>
    <property type="project" value="UniProtKB-UniRule"/>
</dbReference>
<dbReference type="InterPro" id="IPR000719">
    <property type="entry name" value="Prot_kinase_dom"/>
</dbReference>
<dbReference type="PROSITE" id="PS00108">
    <property type="entry name" value="PROTEIN_KINASE_ST"/>
    <property type="match status" value="2"/>
</dbReference>
<evidence type="ECO:0000256" key="8">
    <source>
        <dbReference type="ARBA" id="ARBA00037982"/>
    </source>
</evidence>
<feature type="domain" description="Protein kinase" evidence="11">
    <location>
        <begin position="987"/>
        <end position="1263"/>
    </location>
</feature>
<evidence type="ECO:0000256" key="4">
    <source>
        <dbReference type="ARBA" id="ARBA00022741"/>
    </source>
</evidence>
<accession>A0A7D9DSE6</accession>